<comment type="caution">
    <text evidence="11">The sequence shown here is derived from an EMBL/GenBank/DDBJ whole genome shotgun (WGS) entry which is preliminary data.</text>
</comment>
<feature type="transmembrane region" description="Helical" evidence="9">
    <location>
        <begin position="480"/>
        <end position="500"/>
    </location>
</feature>
<evidence type="ECO:0000256" key="1">
    <source>
        <dbReference type="ARBA" id="ARBA00004651"/>
    </source>
</evidence>
<evidence type="ECO:0000256" key="8">
    <source>
        <dbReference type="RuleBase" id="RU003755"/>
    </source>
</evidence>
<dbReference type="PROSITE" id="PS01023">
    <property type="entry name" value="PTR2_2"/>
    <property type="match status" value="1"/>
</dbReference>
<comment type="similarity">
    <text evidence="2 8">Belongs to the major facilitator superfamily. Proton-dependent oligopeptide transporter (POT/PTR) (TC 2.A.17) family.</text>
</comment>
<dbReference type="GO" id="GO:0005886">
    <property type="term" value="C:plasma membrane"/>
    <property type="evidence" value="ECO:0007669"/>
    <property type="project" value="UniProtKB-SubCell"/>
</dbReference>
<dbReference type="SUPFAM" id="SSF103473">
    <property type="entry name" value="MFS general substrate transporter"/>
    <property type="match status" value="1"/>
</dbReference>
<dbReference type="InterPro" id="IPR005279">
    <property type="entry name" value="Dipep/tripep_permease"/>
</dbReference>
<dbReference type="Pfam" id="PF00854">
    <property type="entry name" value="PTR2"/>
    <property type="match status" value="1"/>
</dbReference>
<dbReference type="AlphaFoldDB" id="A0A939TU36"/>
<sequence length="519" mass="54662">MQDRASAPAEPPERGADAAFATGTVAIVAGDPEARGRRTAQPTGFWNLALVEMWERFSYYGLQAVLAYYLIFPVVDGGLALDPTVAVSIVGAYGGCLYLAQLLGAWLADRVAPARHLVLTGAIVITCGHLALALLPGTPGVAAGLSCIAVGTGLLKTNITSIIGVLFGGWPRGARDAGFSYFYLSINLGAIFGPLATGWLQSSAGFHWAFGAAAVGMSIALVQYVVRMRALPPETAVVPNPIRRAGLIAAVGWGAIGALVLGVLIAFGVVRAHNLSTVVGIVIAAAAAAYFTVMLRSRHLERAERMRVRGYLPMWLAETLYYGFYLQLFTTVPLIVSTRVDLDLGGWTFPEGWFAVIGTVALVLVIPLVAGTWKERWIGRLPPIQKFAIGFGGIGLAYLLLISIVFVPGRNVSPWLMVIALVIAGVSEVFVGPIGFSVVTRIAPERFATQLVALKILTLGAGSTLSAMFATLYTRLPEQVFFPVIGGGAVLAGAVLLLAARPLHRVLGTGLTSDAPSGR</sequence>
<accession>A0A939TU36</accession>
<dbReference type="GO" id="GO:0006857">
    <property type="term" value="P:oligopeptide transport"/>
    <property type="evidence" value="ECO:0007669"/>
    <property type="project" value="InterPro"/>
</dbReference>
<evidence type="ECO:0000256" key="5">
    <source>
        <dbReference type="ARBA" id="ARBA00022692"/>
    </source>
</evidence>
<feature type="transmembrane region" description="Helical" evidence="9">
    <location>
        <begin position="415"/>
        <end position="439"/>
    </location>
</feature>
<evidence type="ECO:0000256" key="9">
    <source>
        <dbReference type="SAM" id="Phobius"/>
    </source>
</evidence>
<dbReference type="Gene3D" id="1.20.1250.20">
    <property type="entry name" value="MFS general substrate transporter like domains"/>
    <property type="match status" value="1"/>
</dbReference>
<feature type="transmembrane region" description="Helical" evidence="9">
    <location>
        <begin position="247"/>
        <end position="269"/>
    </location>
</feature>
<dbReference type="InterPro" id="IPR018456">
    <property type="entry name" value="PTR2_symporter_CS"/>
</dbReference>
<dbReference type="CDD" id="cd17346">
    <property type="entry name" value="MFS_DtpA_like"/>
    <property type="match status" value="1"/>
</dbReference>
<feature type="transmembrane region" description="Helical" evidence="9">
    <location>
        <begin position="275"/>
        <end position="295"/>
    </location>
</feature>
<dbReference type="PANTHER" id="PTHR23517:SF15">
    <property type="entry name" value="PROTON-DEPENDENT OLIGOPEPTIDE FAMILY TRANSPORT PROTEIN"/>
    <property type="match status" value="1"/>
</dbReference>
<evidence type="ECO:0000259" key="10">
    <source>
        <dbReference type="PROSITE" id="PS50850"/>
    </source>
</evidence>
<feature type="domain" description="Major facilitator superfamily (MFS) profile" evidence="10">
    <location>
        <begin position="47"/>
        <end position="504"/>
    </location>
</feature>
<feature type="transmembrane region" description="Helical" evidence="9">
    <location>
        <begin position="206"/>
        <end position="226"/>
    </location>
</feature>
<dbReference type="Proteomes" id="UP000668403">
    <property type="component" value="Unassembled WGS sequence"/>
</dbReference>
<dbReference type="InterPro" id="IPR036259">
    <property type="entry name" value="MFS_trans_sf"/>
</dbReference>
<feature type="transmembrane region" description="Helical" evidence="9">
    <location>
        <begin position="117"/>
        <end position="135"/>
    </location>
</feature>
<comment type="subcellular location">
    <subcellularLocation>
        <location evidence="1">Cell membrane</location>
        <topology evidence="1">Multi-pass membrane protein</topology>
    </subcellularLocation>
    <subcellularLocation>
        <location evidence="8">Membrane</location>
        <topology evidence="8">Multi-pass membrane protein</topology>
    </subcellularLocation>
</comment>
<protein>
    <submittedName>
        <fullName evidence="11">MFS transporter</fullName>
    </submittedName>
</protein>
<feature type="transmembrane region" description="Helical" evidence="9">
    <location>
        <begin position="57"/>
        <end position="75"/>
    </location>
</feature>
<feature type="transmembrane region" description="Helical" evidence="9">
    <location>
        <begin position="451"/>
        <end position="474"/>
    </location>
</feature>
<feature type="transmembrane region" description="Helical" evidence="9">
    <location>
        <begin position="315"/>
        <end position="336"/>
    </location>
</feature>
<dbReference type="NCBIfam" id="TIGR00924">
    <property type="entry name" value="yjdL_sub1_fam"/>
    <property type="match status" value="1"/>
</dbReference>
<dbReference type="InterPro" id="IPR000109">
    <property type="entry name" value="POT_fam"/>
</dbReference>
<reference evidence="11" key="1">
    <citation type="submission" date="2021-03" db="EMBL/GenBank/DDBJ databases">
        <title>Leucobacter chromiisoli sp. nov., isolated from chromium-containing soil of chemical plant.</title>
        <authorList>
            <person name="Xu Z."/>
        </authorList>
    </citation>
    <scope>NUCLEOTIDE SEQUENCE</scope>
    <source>
        <strain evidence="11">K 70/01</strain>
    </source>
</reference>
<feature type="transmembrane region" description="Helical" evidence="9">
    <location>
        <begin position="385"/>
        <end position="409"/>
    </location>
</feature>
<dbReference type="EMBL" id="JAGFBF010000002">
    <property type="protein sequence ID" value="MBO2989340.1"/>
    <property type="molecule type" value="Genomic_DNA"/>
</dbReference>
<keyword evidence="3 8" id="KW-0813">Transport</keyword>
<organism evidence="11 12">
    <name type="scientific">Leucobacter tardus</name>
    <dbReference type="NCBI Taxonomy" id="501483"/>
    <lineage>
        <taxon>Bacteria</taxon>
        <taxon>Bacillati</taxon>
        <taxon>Actinomycetota</taxon>
        <taxon>Actinomycetes</taxon>
        <taxon>Micrococcales</taxon>
        <taxon>Microbacteriaceae</taxon>
        <taxon>Leucobacter</taxon>
    </lineage>
</organism>
<name>A0A939TU36_9MICO</name>
<dbReference type="InterPro" id="IPR050171">
    <property type="entry name" value="MFS_Transporters"/>
</dbReference>
<keyword evidence="7 9" id="KW-0472">Membrane</keyword>
<dbReference type="GO" id="GO:1904680">
    <property type="term" value="F:peptide transmembrane transporter activity"/>
    <property type="evidence" value="ECO:0007669"/>
    <property type="project" value="InterPro"/>
</dbReference>
<dbReference type="InterPro" id="IPR020846">
    <property type="entry name" value="MFS_dom"/>
</dbReference>
<proteinExistence type="inferred from homology"/>
<evidence type="ECO:0000256" key="7">
    <source>
        <dbReference type="ARBA" id="ARBA00023136"/>
    </source>
</evidence>
<keyword evidence="5 8" id="KW-0812">Transmembrane</keyword>
<keyword evidence="12" id="KW-1185">Reference proteome</keyword>
<evidence type="ECO:0000256" key="3">
    <source>
        <dbReference type="ARBA" id="ARBA00022448"/>
    </source>
</evidence>
<keyword evidence="6 9" id="KW-1133">Transmembrane helix</keyword>
<evidence type="ECO:0000256" key="2">
    <source>
        <dbReference type="ARBA" id="ARBA00005982"/>
    </source>
</evidence>
<keyword evidence="4" id="KW-1003">Cell membrane</keyword>
<evidence type="ECO:0000256" key="6">
    <source>
        <dbReference type="ARBA" id="ARBA00022989"/>
    </source>
</evidence>
<dbReference type="RefSeq" id="WP_208237472.1">
    <property type="nucleotide sequence ID" value="NZ_BAAAQU010000001.1"/>
</dbReference>
<feature type="transmembrane region" description="Helical" evidence="9">
    <location>
        <begin position="87"/>
        <end position="108"/>
    </location>
</feature>
<evidence type="ECO:0000313" key="11">
    <source>
        <dbReference type="EMBL" id="MBO2989340.1"/>
    </source>
</evidence>
<feature type="transmembrane region" description="Helical" evidence="9">
    <location>
        <begin position="352"/>
        <end position="373"/>
    </location>
</feature>
<evidence type="ECO:0000313" key="12">
    <source>
        <dbReference type="Proteomes" id="UP000668403"/>
    </source>
</evidence>
<gene>
    <name evidence="11" type="ORF">J4H85_04925</name>
</gene>
<evidence type="ECO:0000256" key="4">
    <source>
        <dbReference type="ARBA" id="ARBA00022475"/>
    </source>
</evidence>
<feature type="transmembrane region" description="Helical" evidence="9">
    <location>
        <begin position="141"/>
        <end position="167"/>
    </location>
</feature>
<dbReference type="PROSITE" id="PS50850">
    <property type="entry name" value="MFS"/>
    <property type="match status" value="1"/>
</dbReference>
<dbReference type="PANTHER" id="PTHR23517">
    <property type="entry name" value="RESISTANCE PROTEIN MDTM, PUTATIVE-RELATED-RELATED"/>
    <property type="match status" value="1"/>
</dbReference>
<feature type="transmembrane region" description="Helical" evidence="9">
    <location>
        <begin position="179"/>
        <end position="200"/>
    </location>
</feature>